<dbReference type="STRING" id="1219058.AOA14_09280"/>
<proteinExistence type="predicted"/>
<reference evidence="7 8" key="2">
    <citation type="journal article" date="2016" name="Genome Announc.">
        <title>Complete Genome Sequence of Sphingopyxis terrae Strain 203-1 (NBRC 111660), a Polyethylene Glycol Degrader.</title>
        <authorList>
            <person name="Ohtsubo Y."/>
            <person name="Nonoyama S."/>
            <person name="Nagata Y."/>
            <person name="Numata M."/>
            <person name="Tsuchikane K."/>
            <person name="Hosoyama A."/>
            <person name="Yamazoe A."/>
            <person name="Tsuda M."/>
            <person name="Fujita N."/>
            <person name="Kawai F."/>
        </authorList>
    </citation>
    <scope>NUCLEOTIDE SEQUENCE [LARGE SCALE GENOMIC DNA]</scope>
    <source>
        <strain evidence="7 8">203-1</strain>
    </source>
</reference>
<evidence type="ECO:0000256" key="6">
    <source>
        <dbReference type="SAM" id="Phobius"/>
    </source>
</evidence>
<gene>
    <name evidence="7" type="ORF">AOA14_09280</name>
</gene>
<keyword evidence="4 6" id="KW-1133">Transmembrane helix</keyword>
<evidence type="ECO:0000256" key="2">
    <source>
        <dbReference type="ARBA" id="ARBA00022475"/>
    </source>
</evidence>
<dbReference type="GO" id="GO:0015171">
    <property type="term" value="F:amino acid transmembrane transporter activity"/>
    <property type="evidence" value="ECO:0007669"/>
    <property type="project" value="TreeGrafter"/>
</dbReference>
<dbReference type="EMBL" id="CP013342">
    <property type="protein sequence ID" value="AMU94792.1"/>
    <property type="molecule type" value="Genomic_DNA"/>
</dbReference>
<evidence type="ECO:0000256" key="5">
    <source>
        <dbReference type="ARBA" id="ARBA00023136"/>
    </source>
</evidence>
<reference evidence="8" key="1">
    <citation type="submission" date="2015-11" db="EMBL/GenBank/DDBJ databases">
        <title>Complete genome sequence of a polyethylene glycol-degrading strain Sphingopyxis terrae strain 203-1 (NBRC 15098).</title>
        <authorList>
            <person name="Yoshiyuki O."/>
            <person name="Shouta N."/>
            <person name="Nagata Y."/>
            <person name="Numata M."/>
            <person name="Tsuchikane K."/>
            <person name="Hosoyama A."/>
            <person name="Yamazoe A."/>
            <person name="Tsuda M."/>
            <person name="Fujita N."/>
            <person name="Kawai F."/>
        </authorList>
    </citation>
    <scope>NUCLEOTIDE SEQUENCE [LARGE SCALE GENOMIC DNA]</scope>
    <source>
        <strain evidence="8">203-1</strain>
    </source>
</reference>
<dbReference type="PANTHER" id="PTHR30086">
    <property type="entry name" value="ARGININE EXPORTER PROTEIN ARGO"/>
    <property type="match status" value="1"/>
</dbReference>
<keyword evidence="2" id="KW-1003">Cell membrane</keyword>
<organism evidence="7 8">
    <name type="scientific">Sphingopyxis terrae subsp. terrae NBRC 15098</name>
    <dbReference type="NCBI Taxonomy" id="1219058"/>
    <lineage>
        <taxon>Bacteria</taxon>
        <taxon>Pseudomonadati</taxon>
        <taxon>Pseudomonadota</taxon>
        <taxon>Alphaproteobacteria</taxon>
        <taxon>Sphingomonadales</taxon>
        <taxon>Sphingomonadaceae</taxon>
        <taxon>Sphingopyxis</taxon>
    </lineage>
</organism>
<comment type="subcellular location">
    <subcellularLocation>
        <location evidence="1">Cell membrane</location>
        <topology evidence="1">Multi-pass membrane protein</topology>
    </subcellularLocation>
</comment>
<dbReference type="Pfam" id="PF01810">
    <property type="entry name" value="LysE"/>
    <property type="match status" value="1"/>
</dbReference>
<dbReference type="GO" id="GO:0005886">
    <property type="term" value="C:plasma membrane"/>
    <property type="evidence" value="ECO:0007669"/>
    <property type="project" value="UniProtKB-SubCell"/>
</dbReference>
<feature type="transmembrane region" description="Helical" evidence="6">
    <location>
        <begin position="144"/>
        <end position="167"/>
    </location>
</feature>
<feature type="transmembrane region" description="Helical" evidence="6">
    <location>
        <begin position="40"/>
        <end position="64"/>
    </location>
</feature>
<evidence type="ECO:0000313" key="8">
    <source>
        <dbReference type="Proteomes" id="UP000076234"/>
    </source>
</evidence>
<feature type="transmembrane region" description="Helical" evidence="6">
    <location>
        <begin position="112"/>
        <end position="132"/>
    </location>
</feature>
<evidence type="ECO:0000256" key="4">
    <source>
        <dbReference type="ARBA" id="ARBA00022989"/>
    </source>
</evidence>
<accession>A0A142VYI8</accession>
<feature type="transmembrane region" description="Helical" evidence="6">
    <location>
        <begin position="6"/>
        <end position="28"/>
    </location>
</feature>
<dbReference type="KEGG" id="ster:AOA14_09280"/>
<evidence type="ECO:0000256" key="1">
    <source>
        <dbReference type="ARBA" id="ARBA00004651"/>
    </source>
</evidence>
<dbReference type="PANTHER" id="PTHR30086:SF20">
    <property type="entry name" value="ARGININE EXPORTER PROTEIN ARGO-RELATED"/>
    <property type="match status" value="1"/>
</dbReference>
<keyword evidence="3 6" id="KW-0812">Transmembrane</keyword>
<dbReference type="RefSeq" id="WP_062901585.1">
    <property type="nucleotide sequence ID" value="NZ_CP013342.1"/>
</dbReference>
<evidence type="ECO:0000313" key="7">
    <source>
        <dbReference type="EMBL" id="AMU94792.1"/>
    </source>
</evidence>
<evidence type="ECO:0000256" key="3">
    <source>
        <dbReference type="ARBA" id="ARBA00022692"/>
    </source>
</evidence>
<protein>
    <submittedName>
        <fullName evidence="7">Lysine transporter LysE</fullName>
    </submittedName>
</protein>
<name>A0A142VYI8_9SPHN</name>
<dbReference type="Proteomes" id="UP000076234">
    <property type="component" value="Chromosome"/>
</dbReference>
<feature type="transmembrane region" description="Helical" evidence="6">
    <location>
        <begin position="188"/>
        <end position="205"/>
    </location>
</feature>
<dbReference type="AlphaFoldDB" id="A0A142VYI8"/>
<sequence length="206" mass="21537">MTDADWIGFGLAVLLIELTPGPNMAWLAALAMGEGRRAGLAATAGVAIGLFVNAVAAALGIAFIVSASPLLWQVLRWGGAAFLLWLAWESWRDAGENSPALIAAPGRSRHHFLSGLVVNLLNPKAMLFYVVVIPRFNGGQVPGFGLAIALALVSIAIATAVHLTIVVAGTRVGGWISDPARTRTVRRILALAIVGVAIWFALTAGR</sequence>
<keyword evidence="5 6" id="KW-0472">Membrane</keyword>
<dbReference type="InterPro" id="IPR001123">
    <property type="entry name" value="LeuE-type"/>
</dbReference>